<dbReference type="Proteomes" id="UP001605036">
    <property type="component" value="Unassembled WGS sequence"/>
</dbReference>
<sequence length="232" mass="26886">MEWVKVNSSLTSRDTQCLRDCDDVHIIPLDHLDDQDAKKLFTAYTFPNQEPPESFEGVIQKIVVGCGGLPLTLEVLGKYLRSEPKEEVWAEIPIASRKCEDIGNLEQSVWAKLKLSYDKLPGDEVKNMFLDIACFFILDYDLHPISSWRANDALKAWSVTYTSAHNRVKLLEERSLLKVSRSKDLWGFDYTKFHLYEHVRRMGQRIAQQEGRSHSLPDDYPYNDQIISQVMF</sequence>
<reference evidence="1 2" key="1">
    <citation type="submission" date="2024-09" db="EMBL/GenBank/DDBJ databases">
        <title>Chromosome-scale assembly of Riccia fluitans.</title>
        <authorList>
            <person name="Paukszto L."/>
            <person name="Sawicki J."/>
            <person name="Karawczyk K."/>
            <person name="Piernik-Szablinska J."/>
            <person name="Szczecinska M."/>
            <person name="Mazdziarz M."/>
        </authorList>
    </citation>
    <scope>NUCLEOTIDE SEQUENCE [LARGE SCALE GENOMIC DNA]</scope>
    <source>
        <strain evidence="1">Rf_01</strain>
        <tissue evidence="1">Aerial parts of the thallus</tissue>
    </source>
</reference>
<gene>
    <name evidence="1" type="ORF">R1flu_003712</name>
</gene>
<organism evidence="1 2">
    <name type="scientific">Riccia fluitans</name>
    <dbReference type="NCBI Taxonomy" id="41844"/>
    <lineage>
        <taxon>Eukaryota</taxon>
        <taxon>Viridiplantae</taxon>
        <taxon>Streptophyta</taxon>
        <taxon>Embryophyta</taxon>
        <taxon>Marchantiophyta</taxon>
        <taxon>Marchantiopsida</taxon>
        <taxon>Marchantiidae</taxon>
        <taxon>Marchantiales</taxon>
        <taxon>Ricciaceae</taxon>
        <taxon>Riccia</taxon>
    </lineage>
</organism>
<dbReference type="EMBL" id="JBHFFA010000006">
    <property type="protein sequence ID" value="KAL2623507.1"/>
    <property type="molecule type" value="Genomic_DNA"/>
</dbReference>
<dbReference type="PANTHER" id="PTHR11017">
    <property type="entry name" value="LEUCINE-RICH REPEAT-CONTAINING PROTEIN"/>
    <property type="match status" value="1"/>
</dbReference>
<dbReference type="InterPro" id="IPR042197">
    <property type="entry name" value="Apaf_helical"/>
</dbReference>
<dbReference type="InterPro" id="IPR027417">
    <property type="entry name" value="P-loop_NTPase"/>
</dbReference>
<dbReference type="PANTHER" id="PTHR11017:SF385">
    <property type="entry name" value="DISEASE RESISTANCE PROTEIN (TIR-NBS-LRR CLASS)-RELATED"/>
    <property type="match status" value="1"/>
</dbReference>
<name>A0ABD1YD70_9MARC</name>
<protein>
    <recommendedName>
        <fullName evidence="3">NB-ARC domain-containing protein</fullName>
    </recommendedName>
</protein>
<dbReference type="InterPro" id="IPR044974">
    <property type="entry name" value="Disease_R_plants"/>
</dbReference>
<dbReference type="SUPFAM" id="SSF52540">
    <property type="entry name" value="P-loop containing nucleoside triphosphate hydrolases"/>
    <property type="match status" value="1"/>
</dbReference>
<comment type="caution">
    <text evidence="1">The sequence shown here is derived from an EMBL/GenBank/DDBJ whole genome shotgun (WGS) entry which is preliminary data.</text>
</comment>
<proteinExistence type="predicted"/>
<evidence type="ECO:0008006" key="3">
    <source>
        <dbReference type="Google" id="ProtNLM"/>
    </source>
</evidence>
<dbReference type="Gene3D" id="1.10.8.430">
    <property type="entry name" value="Helical domain of apoptotic protease-activating factors"/>
    <property type="match status" value="1"/>
</dbReference>
<keyword evidence="2" id="KW-1185">Reference proteome</keyword>
<dbReference type="AlphaFoldDB" id="A0ABD1YD70"/>
<evidence type="ECO:0000313" key="1">
    <source>
        <dbReference type="EMBL" id="KAL2623507.1"/>
    </source>
</evidence>
<evidence type="ECO:0000313" key="2">
    <source>
        <dbReference type="Proteomes" id="UP001605036"/>
    </source>
</evidence>
<accession>A0ABD1YD70</accession>